<dbReference type="InterPro" id="IPR027417">
    <property type="entry name" value="P-loop_NTPase"/>
</dbReference>
<name>X1EBK0_9ZZZZ</name>
<sequence>GQRTAVLLIKAFLSHPDLIVLDEPTNNLDAALS</sequence>
<dbReference type="AlphaFoldDB" id="X1EBK0"/>
<gene>
    <name evidence="1" type="ORF">S01H4_66067</name>
</gene>
<comment type="caution">
    <text evidence="1">The sequence shown here is derived from an EMBL/GenBank/DDBJ whole genome shotgun (WGS) entry which is preliminary data.</text>
</comment>
<organism evidence="1">
    <name type="scientific">marine sediment metagenome</name>
    <dbReference type="NCBI Taxonomy" id="412755"/>
    <lineage>
        <taxon>unclassified sequences</taxon>
        <taxon>metagenomes</taxon>
        <taxon>ecological metagenomes</taxon>
    </lineage>
</organism>
<dbReference type="EMBL" id="BART01040716">
    <property type="protein sequence ID" value="GAH30666.1"/>
    <property type="molecule type" value="Genomic_DNA"/>
</dbReference>
<feature type="non-terminal residue" evidence="1">
    <location>
        <position position="1"/>
    </location>
</feature>
<reference evidence="1" key="1">
    <citation type="journal article" date="2014" name="Front. Microbiol.">
        <title>High frequency of phylogenetically diverse reductive dehalogenase-homologous genes in deep subseafloor sedimentary metagenomes.</title>
        <authorList>
            <person name="Kawai M."/>
            <person name="Futagami T."/>
            <person name="Toyoda A."/>
            <person name="Takaki Y."/>
            <person name="Nishi S."/>
            <person name="Hori S."/>
            <person name="Arai W."/>
            <person name="Tsubouchi T."/>
            <person name="Morono Y."/>
            <person name="Uchiyama I."/>
            <person name="Ito T."/>
            <person name="Fujiyama A."/>
            <person name="Inagaki F."/>
            <person name="Takami H."/>
        </authorList>
    </citation>
    <scope>NUCLEOTIDE SEQUENCE</scope>
    <source>
        <strain evidence="1">Expedition CK06-06</strain>
    </source>
</reference>
<proteinExistence type="predicted"/>
<dbReference type="SUPFAM" id="SSF52540">
    <property type="entry name" value="P-loop containing nucleoside triphosphate hydrolases"/>
    <property type="match status" value="1"/>
</dbReference>
<evidence type="ECO:0008006" key="2">
    <source>
        <dbReference type="Google" id="ProtNLM"/>
    </source>
</evidence>
<protein>
    <recommendedName>
        <fullName evidence="2">ABC transporter domain-containing protein</fullName>
    </recommendedName>
</protein>
<dbReference type="Gene3D" id="3.40.50.300">
    <property type="entry name" value="P-loop containing nucleotide triphosphate hydrolases"/>
    <property type="match status" value="1"/>
</dbReference>
<evidence type="ECO:0000313" key="1">
    <source>
        <dbReference type="EMBL" id="GAH30666.1"/>
    </source>
</evidence>
<accession>X1EBK0</accession>